<evidence type="ECO:0000313" key="2">
    <source>
        <dbReference type="Proteomes" id="UP000297741"/>
    </source>
</evidence>
<sequence>MSLQSTQTDFVARVENRDAAGAILLVCEHASNAFPAPWGCLGLTDTQTRAHVAWDPGALDLSRALATRLDAALVHAPASRLIYDLNRGPDRADAMAARSEVHDIPGNKGLTAQDRLHRAEALYLPFHTGLHAEIVRRLALGQATVLVTVHSFTPVYHGQPRAVEFGVIHDADARLAWAIVAAAQAMTGLACALNEPYSAADGVTHTLRLQATPYGLANAMLEIRNDLIATPQQVEVMASQLAPVLQKALATMAEG</sequence>
<dbReference type="Proteomes" id="UP000297741">
    <property type="component" value="Unassembled WGS sequence"/>
</dbReference>
<dbReference type="Pfam" id="PF05013">
    <property type="entry name" value="FGase"/>
    <property type="match status" value="1"/>
</dbReference>
<comment type="caution">
    <text evidence="1">The sequence shown here is derived from an EMBL/GenBank/DDBJ whole genome shotgun (WGS) entry which is preliminary data.</text>
</comment>
<dbReference type="EMBL" id="RPEM01000004">
    <property type="protein sequence ID" value="TGD43864.1"/>
    <property type="molecule type" value="Genomic_DNA"/>
</dbReference>
<reference evidence="1 2" key="1">
    <citation type="submission" date="2018-11" db="EMBL/GenBank/DDBJ databases">
        <title>Tabrizicola sp. isolated from sediment of alpine lake.</title>
        <authorList>
            <person name="Liu Z."/>
        </authorList>
    </citation>
    <scope>NUCLEOTIDE SEQUENCE [LARGE SCALE GENOMIC DNA]</scope>
    <source>
        <strain evidence="1 2">DRYC-M-16</strain>
    </source>
</reference>
<dbReference type="Gene3D" id="3.40.630.40">
    <property type="entry name" value="Zn-dependent exopeptidases"/>
    <property type="match status" value="1"/>
</dbReference>
<proteinExistence type="predicted"/>
<keyword evidence="2" id="KW-1185">Reference proteome</keyword>
<gene>
    <name evidence="1" type="ORF">EEB11_07765</name>
</gene>
<dbReference type="SUPFAM" id="SSF53187">
    <property type="entry name" value="Zn-dependent exopeptidases"/>
    <property type="match status" value="1"/>
</dbReference>
<organism evidence="1 2">
    <name type="scientific">Pseudotabrizicola sediminis</name>
    <dbReference type="NCBI Taxonomy" id="2486418"/>
    <lineage>
        <taxon>Bacteria</taxon>
        <taxon>Pseudomonadati</taxon>
        <taxon>Pseudomonadota</taxon>
        <taxon>Alphaproteobacteria</taxon>
        <taxon>Rhodobacterales</taxon>
        <taxon>Paracoccaceae</taxon>
        <taxon>Pseudotabrizicola</taxon>
    </lineage>
</organism>
<dbReference type="InterPro" id="IPR011227">
    <property type="entry name" value="UCP029730"/>
</dbReference>
<protein>
    <submittedName>
        <fullName evidence="1">N-formylglutamate amidohydrolase</fullName>
    </submittedName>
</protein>
<evidence type="ECO:0000313" key="1">
    <source>
        <dbReference type="EMBL" id="TGD43864.1"/>
    </source>
</evidence>
<accession>A0ABY2KMT2</accession>
<dbReference type="PIRSF" id="PIRSF029730">
    <property type="entry name" value="UCP029730"/>
    <property type="match status" value="1"/>
</dbReference>
<dbReference type="InterPro" id="IPR007709">
    <property type="entry name" value="N-FG_amidohydro"/>
</dbReference>
<dbReference type="RefSeq" id="WP_135429943.1">
    <property type="nucleotide sequence ID" value="NZ_RPEM01000004.1"/>
</dbReference>
<name>A0ABY2KMT2_9RHOB</name>